<accession>A0A443HK13</accession>
<evidence type="ECO:0000256" key="1">
    <source>
        <dbReference type="ARBA" id="ARBA00004651"/>
    </source>
</evidence>
<feature type="transmembrane region" description="Helical" evidence="10">
    <location>
        <begin position="73"/>
        <end position="94"/>
    </location>
</feature>
<comment type="subcellular location">
    <subcellularLocation>
        <location evidence="1">Cell membrane</location>
        <topology evidence="1">Multi-pass membrane protein</topology>
    </subcellularLocation>
</comment>
<feature type="transmembrane region" description="Helical" evidence="10">
    <location>
        <begin position="283"/>
        <end position="308"/>
    </location>
</feature>
<evidence type="ECO:0000313" key="11">
    <source>
        <dbReference type="EMBL" id="RWQ92119.1"/>
    </source>
</evidence>
<evidence type="ECO:0000313" key="12">
    <source>
        <dbReference type="Proteomes" id="UP000283841"/>
    </source>
</evidence>
<feature type="compositionally biased region" description="Low complexity" evidence="9">
    <location>
        <begin position="604"/>
        <end position="618"/>
    </location>
</feature>
<keyword evidence="6 10" id="KW-1133">Transmembrane helix</keyword>
<dbReference type="SUPFAM" id="SSF103473">
    <property type="entry name" value="MFS general substrate transporter"/>
    <property type="match status" value="1"/>
</dbReference>
<dbReference type="InterPro" id="IPR036259">
    <property type="entry name" value="MFS_trans_sf"/>
</dbReference>
<dbReference type="CDD" id="cd17323">
    <property type="entry name" value="MFS_Tpo1_MDR_like"/>
    <property type="match status" value="1"/>
</dbReference>
<feature type="transmembrane region" description="Helical" evidence="10">
    <location>
        <begin position="360"/>
        <end position="381"/>
    </location>
</feature>
<feature type="transmembrane region" description="Helical" evidence="10">
    <location>
        <begin position="410"/>
        <end position="433"/>
    </location>
</feature>
<feature type="transmembrane region" description="Helical" evidence="10">
    <location>
        <begin position="445"/>
        <end position="465"/>
    </location>
</feature>
<evidence type="ECO:0000256" key="10">
    <source>
        <dbReference type="SAM" id="Phobius"/>
    </source>
</evidence>
<dbReference type="Proteomes" id="UP000283841">
    <property type="component" value="Unassembled WGS sequence"/>
</dbReference>
<feature type="region of interest" description="Disordered" evidence="9">
    <location>
        <begin position="708"/>
        <end position="739"/>
    </location>
</feature>
<keyword evidence="3" id="KW-0813">Transport</keyword>
<proteinExistence type="inferred from homology"/>
<name>A0A443HK13_BYSSP</name>
<comment type="similarity">
    <text evidence="8">Belongs to the major facilitator superfamily. DHA1 family. Polyamines/proton antiporter (TC 2.A.1.2.16) subfamily.</text>
</comment>
<feature type="compositionally biased region" description="Acidic residues" evidence="9">
    <location>
        <begin position="482"/>
        <end position="492"/>
    </location>
</feature>
<feature type="compositionally biased region" description="Basic residues" evidence="9">
    <location>
        <begin position="592"/>
        <end position="603"/>
    </location>
</feature>
<feature type="transmembrane region" description="Helical" evidence="10">
    <location>
        <begin position="387"/>
        <end position="405"/>
    </location>
</feature>
<feature type="compositionally biased region" description="Low complexity" evidence="9">
    <location>
        <begin position="631"/>
        <end position="652"/>
    </location>
</feature>
<dbReference type="PANTHER" id="PTHR23502">
    <property type="entry name" value="MAJOR FACILITATOR SUPERFAMILY"/>
    <property type="match status" value="1"/>
</dbReference>
<dbReference type="InterPro" id="IPR007248">
    <property type="entry name" value="Mpv17_PMP22"/>
</dbReference>
<evidence type="ECO:0000256" key="4">
    <source>
        <dbReference type="ARBA" id="ARBA00022475"/>
    </source>
</evidence>
<protein>
    <submittedName>
        <fullName evidence="11">Putative MFS multidrug transporter</fullName>
    </submittedName>
</protein>
<dbReference type="Pfam" id="PF07690">
    <property type="entry name" value="MFS_1"/>
    <property type="match status" value="2"/>
</dbReference>
<dbReference type="GO" id="GO:0005886">
    <property type="term" value="C:plasma membrane"/>
    <property type="evidence" value="ECO:0007669"/>
    <property type="project" value="UniProtKB-SubCell"/>
</dbReference>
<dbReference type="InterPro" id="IPR011701">
    <property type="entry name" value="MFS"/>
</dbReference>
<dbReference type="PANTHER" id="PTHR23502:SF186">
    <property type="entry name" value="MAJOR FACILITATOR SUPERFAMILY (MFS) PROFILE DOMAIN-CONTAINING PROTEIN"/>
    <property type="match status" value="1"/>
</dbReference>
<evidence type="ECO:0000256" key="2">
    <source>
        <dbReference type="ARBA" id="ARBA00006824"/>
    </source>
</evidence>
<dbReference type="Gene3D" id="1.20.1250.20">
    <property type="entry name" value="MFS general substrate transporter like domains"/>
    <property type="match status" value="1"/>
</dbReference>
<comment type="similarity">
    <text evidence="2">Belongs to the peroxisomal membrane protein PXMP2/4 family.</text>
</comment>
<reference evidence="11 12" key="1">
    <citation type="journal article" date="2018" name="Front. Microbiol.">
        <title>Genomic and genetic insights into a cosmopolitan fungus, Paecilomyces variotii (Eurotiales).</title>
        <authorList>
            <person name="Urquhart A.S."/>
            <person name="Mondo S.J."/>
            <person name="Makela M.R."/>
            <person name="Hane J.K."/>
            <person name="Wiebenga A."/>
            <person name="He G."/>
            <person name="Mihaltcheva S."/>
            <person name="Pangilinan J."/>
            <person name="Lipzen A."/>
            <person name="Barry K."/>
            <person name="de Vries R.P."/>
            <person name="Grigoriev I.V."/>
            <person name="Idnurm A."/>
        </authorList>
    </citation>
    <scope>NUCLEOTIDE SEQUENCE [LARGE SCALE GENOMIC DNA]</scope>
    <source>
        <strain evidence="11 12">CBS 101075</strain>
    </source>
</reference>
<sequence length="904" mass="98926">MADRNGGLEAEKIEKPKTSKIPYWRTVIDQGVVTQEVIDYPYKGSGTEDDPYAVEWIPNDPRNPMQYGEIKKWSITMCVAFATLAVALVSSAYTGGIDKIMVELHIGQEVATLGVSLFVLGFAIGPLMWAPMSELFGRQVLFIGTYAGLTAFNAGCAGAQNAQTLIILRFFAGAFGSSPLTNAGGRGPVLGPIIGGFLGMNAGWRWVEGFLAAFSGTLWIVGSLLLPETYAPVLLRRRAERLSKITGKVYRSKLDIERGKVTLGSAFKTSLSRPWILLFREPIVFLLSVYMAIIYGTLYMLFAAYPIVYQRGRGWNPGVGSLPFLGIMVGMLAAVIYTIPDNKRYIRTQEQHGGFAPPEARLVPCLLASIAVPVGLFWFAWTNYPSIHWMASIAAVFLSIMNYLIDAYTIFAASVLAANSVLRSCFGAAFPLFTTYMYNNLGIHWASSIPAFLAVACIPFPFLFYKYGPAIQFLRKLQQQGEPEEEAEEEIKEAEAFDRTEASPPHSPVSSDSESAVEELPSVRHERSMASMRSGSLRRSQTGSSVGRTRSLYEGNPYDIDRVNTRESFKQMKITTRGVCSVRRPTISSRYRVQRKTQQRRYKASSAPENGSGSSSSEEAVKSHGTAKADATASPAGPVASSAGASPAPLATQPARRSFGQMVRASALGRLGDAYSRAQQRRPYVTQLCSSLVVYLIGDLSAQFMFPSDDKKGGAKEETKSDAGASEEEQKAEGGSGGGYDPLRTLRHLTVGAISSIPSYKWFMFLHHNFNYASKFLSITTKVAVQQACFTPVFNTYFFSMQSLLAGASLDETWERLKKAVPTSIKNSVKLWPAVTAFSFMYIPPHFRSVFGGTIAVGWQTYLSWLNQKAAREVEAAEAADRIHAQTGGLTSAEISPSQVAMKT</sequence>
<gene>
    <name evidence="11" type="ORF">C8Q69DRAFT_488596</name>
</gene>
<evidence type="ECO:0000256" key="6">
    <source>
        <dbReference type="ARBA" id="ARBA00022989"/>
    </source>
</evidence>
<feature type="compositionally biased region" description="Polar residues" evidence="9">
    <location>
        <begin position="531"/>
        <end position="548"/>
    </location>
</feature>
<organism evidence="11 12">
    <name type="scientific">Byssochlamys spectabilis</name>
    <name type="common">Paecilomyces variotii</name>
    <dbReference type="NCBI Taxonomy" id="264951"/>
    <lineage>
        <taxon>Eukaryota</taxon>
        <taxon>Fungi</taxon>
        <taxon>Dikarya</taxon>
        <taxon>Ascomycota</taxon>
        <taxon>Pezizomycotina</taxon>
        <taxon>Eurotiomycetes</taxon>
        <taxon>Eurotiomycetidae</taxon>
        <taxon>Eurotiales</taxon>
        <taxon>Thermoascaceae</taxon>
        <taxon>Paecilomyces</taxon>
    </lineage>
</organism>
<dbReference type="GeneID" id="39601333"/>
<evidence type="ECO:0000256" key="9">
    <source>
        <dbReference type="SAM" id="MobiDB-lite"/>
    </source>
</evidence>
<dbReference type="VEuPathDB" id="FungiDB:C8Q69DRAFT_488596"/>
<evidence type="ECO:0000256" key="8">
    <source>
        <dbReference type="ARBA" id="ARBA00038459"/>
    </source>
</evidence>
<keyword evidence="12" id="KW-1185">Reference proteome</keyword>
<dbReference type="EMBL" id="RCNU01000014">
    <property type="protein sequence ID" value="RWQ92119.1"/>
    <property type="molecule type" value="Genomic_DNA"/>
</dbReference>
<keyword evidence="7 10" id="KW-0472">Membrane</keyword>
<evidence type="ECO:0000256" key="7">
    <source>
        <dbReference type="ARBA" id="ARBA00023136"/>
    </source>
</evidence>
<feature type="transmembrane region" description="Helical" evidence="10">
    <location>
        <begin position="320"/>
        <end position="339"/>
    </location>
</feature>
<dbReference type="GO" id="GO:0022857">
    <property type="term" value="F:transmembrane transporter activity"/>
    <property type="evidence" value="ECO:0007669"/>
    <property type="project" value="InterPro"/>
</dbReference>
<feature type="transmembrane region" description="Helical" evidence="10">
    <location>
        <begin position="210"/>
        <end position="235"/>
    </location>
</feature>
<dbReference type="RefSeq" id="XP_028481764.1">
    <property type="nucleotide sequence ID" value="XM_028632056.1"/>
</dbReference>
<keyword evidence="4" id="KW-1003">Cell membrane</keyword>
<dbReference type="STRING" id="264951.A0A443HK13"/>
<keyword evidence="5 10" id="KW-0812">Transmembrane</keyword>
<feature type="region of interest" description="Disordered" evidence="9">
    <location>
        <begin position="585"/>
        <end position="656"/>
    </location>
</feature>
<dbReference type="FunFam" id="1.20.1250.20:FF:000266">
    <property type="entry name" value="MFS multidrug transporter, putative"/>
    <property type="match status" value="1"/>
</dbReference>
<comment type="caution">
    <text evidence="11">The sequence shown here is derived from an EMBL/GenBank/DDBJ whole genome shotgun (WGS) entry which is preliminary data.</text>
</comment>
<feature type="transmembrane region" description="Helical" evidence="10">
    <location>
        <begin position="106"/>
        <end position="129"/>
    </location>
</feature>
<evidence type="ECO:0000256" key="3">
    <source>
        <dbReference type="ARBA" id="ARBA00022448"/>
    </source>
</evidence>
<dbReference type="Pfam" id="PF04117">
    <property type="entry name" value="Mpv17_PMP22"/>
    <property type="match status" value="1"/>
</dbReference>
<evidence type="ECO:0000256" key="5">
    <source>
        <dbReference type="ARBA" id="ARBA00022692"/>
    </source>
</evidence>
<dbReference type="AlphaFoldDB" id="A0A443HK13"/>
<feature type="compositionally biased region" description="Basic and acidic residues" evidence="9">
    <location>
        <begin position="708"/>
        <end position="721"/>
    </location>
</feature>
<feature type="region of interest" description="Disordered" evidence="9">
    <location>
        <begin position="482"/>
        <end position="558"/>
    </location>
</feature>